<accession>A0AA36NCY0</accession>
<evidence type="ECO:0000256" key="1">
    <source>
        <dbReference type="SAM" id="MobiDB-lite"/>
    </source>
</evidence>
<dbReference type="Proteomes" id="UP001178507">
    <property type="component" value="Unassembled WGS sequence"/>
</dbReference>
<feature type="compositionally biased region" description="Basic and acidic residues" evidence="1">
    <location>
        <begin position="656"/>
        <end position="665"/>
    </location>
</feature>
<evidence type="ECO:0000313" key="2">
    <source>
        <dbReference type="EMBL" id="CAJ1402562.1"/>
    </source>
</evidence>
<protein>
    <submittedName>
        <fullName evidence="2">Uncharacterized protein</fullName>
    </submittedName>
</protein>
<feature type="region of interest" description="Disordered" evidence="1">
    <location>
        <begin position="643"/>
        <end position="665"/>
    </location>
</feature>
<dbReference type="EMBL" id="CAUJNA010003457">
    <property type="protein sequence ID" value="CAJ1402562.1"/>
    <property type="molecule type" value="Genomic_DNA"/>
</dbReference>
<proteinExistence type="predicted"/>
<feature type="region of interest" description="Disordered" evidence="1">
    <location>
        <begin position="1"/>
        <end position="23"/>
    </location>
</feature>
<evidence type="ECO:0000313" key="3">
    <source>
        <dbReference type="Proteomes" id="UP001178507"/>
    </source>
</evidence>
<keyword evidence="3" id="KW-1185">Reference proteome</keyword>
<dbReference type="AlphaFoldDB" id="A0AA36NCY0"/>
<comment type="caution">
    <text evidence="2">The sequence shown here is derived from an EMBL/GenBank/DDBJ whole genome shotgun (WGS) entry which is preliminary data.</text>
</comment>
<sequence length="665" mass="72329">MGGTDERCCNTKGRGQATPVPGSGQQLGLVKAFNTKGLGWIQCMDGSLAWLDLADCVGTRPVTGDAVQFDLQPSEVKVGKMQAVNVTGGTAPMDLKDAVLGKDMAKAKAASPTLQLKRNANGHLLGCAARIESCRFDAARICALMAHAQLAQRALRPWLVHAARRPLPKGAPETGPLPVQTAMSRIGDGDGLLEVPLSAQFVLARSGRRVDDAEAAELWRGLREKGILSLSGRELCDFLHVLGTARQFEGHPDVAKELAQSPWDRHGELKLWPQTLPLVCEYLVRHLRDRALLGRFLSAGLVPFWELHPGLVHGTLVPHHAMAVSQACAQVSLAPEATEVVRSALSRWTEANCPRLGPRGVANMALALSRLRGLGGEEANARLLHQLLIRAGQLLDEAQGSAQPKEPFRVLSLQFFRADWLGIFLSALAKARCRKEPETLRRLLEVHFPPFRGKSLLASEPQNLALSVHTVLKLDLLRLDLAGSPPLVVLAPDVKHALRGLKGASGARSACLLAHAYGSALLLAEEAQELRVYDEVLQNLFELMLSMKLSNIRLRFQLLSAVQCWFLVRGPTATVAPLRRAQALLRAVAPQMPGPEESIGDQDLISTKGHYEVAEALPEAVQARAVMEHFAFPFWLDIVLSPSRQPLPGKARPAQRPREKEPADE</sequence>
<gene>
    <name evidence="2" type="ORF">EVOR1521_LOCUS25415</name>
</gene>
<name>A0AA36NCY0_9DINO</name>
<reference evidence="2" key="1">
    <citation type="submission" date="2023-08" db="EMBL/GenBank/DDBJ databases">
        <authorList>
            <person name="Chen Y."/>
            <person name="Shah S."/>
            <person name="Dougan E. K."/>
            <person name="Thang M."/>
            <person name="Chan C."/>
        </authorList>
    </citation>
    <scope>NUCLEOTIDE SEQUENCE</scope>
</reference>
<organism evidence="2 3">
    <name type="scientific">Effrenium voratum</name>
    <dbReference type="NCBI Taxonomy" id="2562239"/>
    <lineage>
        <taxon>Eukaryota</taxon>
        <taxon>Sar</taxon>
        <taxon>Alveolata</taxon>
        <taxon>Dinophyceae</taxon>
        <taxon>Suessiales</taxon>
        <taxon>Symbiodiniaceae</taxon>
        <taxon>Effrenium</taxon>
    </lineage>
</organism>